<proteinExistence type="predicted"/>
<sequence>MTRPAAWLRDPMDDALLRYWDGGRWTFHTRYPPAQPQPQAERTPDPVGPGLRKDIADALARVHGGLLGARKEISLLVDYLEPEERVLALTAGFGEGHGVLACTDRRLLFLFVGLVRRQFLHVGWNEAKAVVYNQATRMFAVYTTRPTKRAVPALLVRVHSLTDAETVVQAAQSASSAPRLDVV</sequence>
<dbReference type="InterPro" id="IPR018929">
    <property type="entry name" value="DUF2510"/>
</dbReference>
<gene>
    <name evidence="2" type="ORF">ACFPM7_23050</name>
</gene>
<feature type="domain" description="DUF2510" evidence="1">
    <location>
        <begin position="5"/>
        <end position="37"/>
    </location>
</feature>
<organism evidence="2 3">
    <name type="scientific">Actinokineospora guangxiensis</name>
    <dbReference type="NCBI Taxonomy" id="1490288"/>
    <lineage>
        <taxon>Bacteria</taxon>
        <taxon>Bacillati</taxon>
        <taxon>Actinomycetota</taxon>
        <taxon>Actinomycetes</taxon>
        <taxon>Pseudonocardiales</taxon>
        <taxon>Pseudonocardiaceae</taxon>
        <taxon>Actinokineospora</taxon>
    </lineage>
</organism>
<protein>
    <submittedName>
        <fullName evidence="2">DUF2510 domain-containing protein</fullName>
    </submittedName>
</protein>
<evidence type="ECO:0000313" key="2">
    <source>
        <dbReference type="EMBL" id="MFC5289944.1"/>
    </source>
</evidence>
<evidence type="ECO:0000313" key="3">
    <source>
        <dbReference type="Proteomes" id="UP001596157"/>
    </source>
</evidence>
<evidence type="ECO:0000259" key="1">
    <source>
        <dbReference type="Pfam" id="PF10708"/>
    </source>
</evidence>
<dbReference type="Proteomes" id="UP001596157">
    <property type="component" value="Unassembled WGS sequence"/>
</dbReference>
<reference evidence="3" key="1">
    <citation type="journal article" date="2019" name="Int. J. Syst. Evol. Microbiol.">
        <title>The Global Catalogue of Microorganisms (GCM) 10K type strain sequencing project: providing services to taxonomists for standard genome sequencing and annotation.</title>
        <authorList>
            <consortium name="The Broad Institute Genomics Platform"/>
            <consortium name="The Broad Institute Genome Sequencing Center for Infectious Disease"/>
            <person name="Wu L."/>
            <person name="Ma J."/>
        </authorList>
    </citation>
    <scope>NUCLEOTIDE SEQUENCE [LARGE SCALE GENOMIC DNA]</scope>
    <source>
        <strain evidence="3">CCUG 59778</strain>
    </source>
</reference>
<comment type="caution">
    <text evidence="2">The sequence shown here is derived from an EMBL/GenBank/DDBJ whole genome shotgun (WGS) entry which is preliminary data.</text>
</comment>
<keyword evidence="3" id="KW-1185">Reference proteome</keyword>
<accession>A0ABW0ERU7</accession>
<name>A0ABW0ERU7_9PSEU</name>
<dbReference type="RefSeq" id="WP_378249812.1">
    <property type="nucleotide sequence ID" value="NZ_JBHSKF010000013.1"/>
</dbReference>
<dbReference type="Pfam" id="PF10708">
    <property type="entry name" value="DUF2510"/>
    <property type="match status" value="1"/>
</dbReference>
<dbReference type="EMBL" id="JBHSKF010000013">
    <property type="protein sequence ID" value="MFC5289944.1"/>
    <property type="molecule type" value="Genomic_DNA"/>
</dbReference>